<dbReference type="AlphaFoldDB" id="A0A0F9F9W2"/>
<protein>
    <submittedName>
        <fullName evidence="1">Uncharacterized protein</fullName>
    </submittedName>
</protein>
<evidence type="ECO:0000313" key="1">
    <source>
        <dbReference type="EMBL" id="KKL83038.1"/>
    </source>
</evidence>
<reference evidence="1" key="1">
    <citation type="journal article" date="2015" name="Nature">
        <title>Complex archaea that bridge the gap between prokaryotes and eukaryotes.</title>
        <authorList>
            <person name="Spang A."/>
            <person name="Saw J.H."/>
            <person name="Jorgensen S.L."/>
            <person name="Zaremba-Niedzwiedzka K."/>
            <person name="Martijn J."/>
            <person name="Lind A.E."/>
            <person name="van Eijk R."/>
            <person name="Schleper C."/>
            <person name="Guy L."/>
            <person name="Ettema T.J."/>
        </authorList>
    </citation>
    <scope>NUCLEOTIDE SEQUENCE</scope>
</reference>
<comment type="caution">
    <text evidence="1">The sequence shown here is derived from an EMBL/GenBank/DDBJ whole genome shotgun (WGS) entry which is preliminary data.</text>
</comment>
<accession>A0A0F9F9W2</accession>
<sequence length="90" mass="10112">MQSVWVIETGDYEEYHVAGITRTLKAAVDLVKARYAPPYIVQWGDVVQDAATPHDWRGTPSATLIGYVVRTRGRNTGHAVQYDFTCFPVQ</sequence>
<dbReference type="EMBL" id="LAZR01022101">
    <property type="protein sequence ID" value="KKL83038.1"/>
    <property type="molecule type" value="Genomic_DNA"/>
</dbReference>
<gene>
    <name evidence="1" type="ORF">LCGC14_1978790</name>
</gene>
<proteinExistence type="predicted"/>
<name>A0A0F9F9W2_9ZZZZ</name>
<organism evidence="1">
    <name type="scientific">marine sediment metagenome</name>
    <dbReference type="NCBI Taxonomy" id="412755"/>
    <lineage>
        <taxon>unclassified sequences</taxon>
        <taxon>metagenomes</taxon>
        <taxon>ecological metagenomes</taxon>
    </lineage>
</organism>